<sequence>MEVKFACRTFTHQWRALTTSQQNSRMLNVRMFSYALGLCI</sequence>
<reference evidence="1 2" key="1">
    <citation type="journal article" date="2021" name="Commun. Biol.">
        <title>The genome of Shorea leprosula (Dipterocarpaceae) highlights the ecological relevance of drought in aseasonal tropical rainforests.</title>
        <authorList>
            <person name="Ng K.K.S."/>
            <person name="Kobayashi M.J."/>
            <person name="Fawcett J.A."/>
            <person name="Hatakeyama M."/>
            <person name="Paape T."/>
            <person name="Ng C.H."/>
            <person name="Ang C.C."/>
            <person name="Tnah L.H."/>
            <person name="Lee C.T."/>
            <person name="Nishiyama T."/>
            <person name="Sese J."/>
            <person name="O'Brien M.J."/>
            <person name="Copetti D."/>
            <person name="Mohd Noor M.I."/>
            <person name="Ong R.C."/>
            <person name="Putra M."/>
            <person name="Sireger I.Z."/>
            <person name="Indrioko S."/>
            <person name="Kosugi Y."/>
            <person name="Izuno A."/>
            <person name="Isagi Y."/>
            <person name="Lee S.L."/>
            <person name="Shimizu K.K."/>
        </authorList>
    </citation>
    <scope>NUCLEOTIDE SEQUENCE [LARGE SCALE GENOMIC DNA]</scope>
    <source>
        <strain evidence="1">214</strain>
    </source>
</reference>
<dbReference type="Proteomes" id="UP001054252">
    <property type="component" value="Unassembled WGS sequence"/>
</dbReference>
<dbReference type="EMBL" id="BPVZ01000050">
    <property type="protein sequence ID" value="GKV18528.1"/>
    <property type="molecule type" value="Genomic_DNA"/>
</dbReference>
<name>A0AAV5K4S0_9ROSI</name>
<evidence type="ECO:0000313" key="1">
    <source>
        <dbReference type="EMBL" id="GKV18528.1"/>
    </source>
</evidence>
<protein>
    <submittedName>
        <fullName evidence="1">Uncharacterized protein</fullName>
    </submittedName>
</protein>
<proteinExistence type="predicted"/>
<gene>
    <name evidence="1" type="ORF">SLEP1_g28893</name>
</gene>
<keyword evidence="2" id="KW-1185">Reference proteome</keyword>
<accession>A0AAV5K4S0</accession>
<organism evidence="1 2">
    <name type="scientific">Rubroshorea leprosula</name>
    <dbReference type="NCBI Taxonomy" id="152421"/>
    <lineage>
        <taxon>Eukaryota</taxon>
        <taxon>Viridiplantae</taxon>
        <taxon>Streptophyta</taxon>
        <taxon>Embryophyta</taxon>
        <taxon>Tracheophyta</taxon>
        <taxon>Spermatophyta</taxon>
        <taxon>Magnoliopsida</taxon>
        <taxon>eudicotyledons</taxon>
        <taxon>Gunneridae</taxon>
        <taxon>Pentapetalae</taxon>
        <taxon>rosids</taxon>
        <taxon>malvids</taxon>
        <taxon>Malvales</taxon>
        <taxon>Dipterocarpaceae</taxon>
        <taxon>Rubroshorea</taxon>
    </lineage>
</organism>
<dbReference type="AlphaFoldDB" id="A0AAV5K4S0"/>
<evidence type="ECO:0000313" key="2">
    <source>
        <dbReference type="Proteomes" id="UP001054252"/>
    </source>
</evidence>
<comment type="caution">
    <text evidence="1">The sequence shown here is derived from an EMBL/GenBank/DDBJ whole genome shotgun (WGS) entry which is preliminary data.</text>
</comment>